<organism evidence="1 2">
    <name type="scientific">Aspergillus versicolor CBS 583.65</name>
    <dbReference type="NCBI Taxonomy" id="1036611"/>
    <lineage>
        <taxon>Eukaryota</taxon>
        <taxon>Fungi</taxon>
        <taxon>Dikarya</taxon>
        <taxon>Ascomycota</taxon>
        <taxon>Pezizomycotina</taxon>
        <taxon>Eurotiomycetes</taxon>
        <taxon>Eurotiomycetidae</taxon>
        <taxon>Eurotiales</taxon>
        <taxon>Aspergillaceae</taxon>
        <taxon>Aspergillus</taxon>
        <taxon>Aspergillus subgen. Nidulantes</taxon>
    </lineage>
</organism>
<dbReference type="RefSeq" id="XP_040672475.1">
    <property type="nucleotide sequence ID" value="XM_040810730.1"/>
</dbReference>
<reference evidence="2" key="1">
    <citation type="journal article" date="2017" name="Genome Biol.">
        <title>Comparative genomics reveals high biological diversity and specific adaptations in the industrially and medically important fungal genus Aspergillus.</title>
        <authorList>
            <person name="de Vries R.P."/>
            <person name="Riley R."/>
            <person name="Wiebenga A."/>
            <person name="Aguilar-Osorio G."/>
            <person name="Amillis S."/>
            <person name="Uchima C.A."/>
            <person name="Anderluh G."/>
            <person name="Asadollahi M."/>
            <person name="Askin M."/>
            <person name="Barry K."/>
            <person name="Battaglia E."/>
            <person name="Bayram O."/>
            <person name="Benocci T."/>
            <person name="Braus-Stromeyer S.A."/>
            <person name="Caldana C."/>
            <person name="Canovas D."/>
            <person name="Cerqueira G.C."/>
            <person name="Chen F."/>
            <person name="Chen W."/>
            <person name="Choi C."/>
            <person name="Clum A."/>
            <person name="Dos Santos R.A."/>
            <person name="Damasio A.R."/>
            <person name="Diallinas G."/>
            <person name="Emri T."/>
            <person name="Fekete E."/>
            <person name="Flipphi M."/>
            <person name="Freyberg S."/>
            <person name="Gallo A."/>
            <person name="Gournas C."/>
            <person name="Habgood R."/>
            <person name="Hainaut M."/>
            <person name="Harispe M.L."/>
            <person name="Henrissat B."/>
            <person name="Hilden K.S."/>
            <person name="Hope R."/>
            <person name="Hossain A."/>
            <person name="Karabika E."/>
            <person name="Karaffa L."/>
            <person name="Karanyi Z."/>
            <person name="Krasevec N."/>
            <person name="Kuo A."/>
            <person name="Kusch H."/>
            <person name="LaButti K."/>
            <person name="Lagendijk E.L."/>
            <person name="Lapidus A."/>
            <person name="Levasseur A."/>
            <person name="Lindquist E."/>
            <person name="Lipzen A."/>
            <person name="Logrieco A.F."/>
            <person name="MacCabe A."/>
            <person name="Maekelae M.R."/>
            <person name="Malavazi I."/>
            <person name="Melin P."/>
            <person name="Meyer V."/>
            <person name="Mielnichuk N."/>
            <person name="Miskei M."/>
            <person name="Molnar A.P."/>
            <person name="Mule G."/>
            <person name="Ngan C.Y."/>
            <person name="Orejas M."/>
            <person name="Orosz E."/>
            <person name="Ouedraogo J.P."/>
            <person name="Overkamp K.M."/>
            <person name="Park H.-S."/>
            <person name="Perrone G."/>
            <person name="Piumi F."/>
            <person name="Punt P.J."/>
            <person name="Ram A.F."/>
            <person name="Ramon A."/>
            <person name="Rauscher S."/>
            <person name="Record E."/>
            <person name="Riano-Pachon D.M."/>
            <person name="Robert V."/>
            <person name="Roehrig J."/>
            <person name="Ruller R."/>
            <person name="Salamov A."/>
            <person name="Salih N.S."/>
            <person name="Samson R.A."/>
            <person name="Sandor E."/>
            <person name="Sanguinetti M."/>
            <person name="Schuetze T."/>
            <person name="Sepcic K."/>
            <person name="Shelest E."/>
            <person name="Sherlock G."/>
            <person name="Sophianopoulou V."/>
            <person name="Squina F.M."/>
            <person name="Sun H."/>
            <person name="Susca A."/>
            <person name="Todd R.B."/>
            <person name="Tsang A."/>
            <person name="Unkles S.E."/>
            <person name="van de Wiele N."/>
            <person name="van Rossen-Uffink D."/>
            <person name="Oliveira J.V."/>
            <person name="Vesth T.C."/>
            <person name="Visser J."/>
            <person name="Yu J.-H."/>
            <person name="Zhou M."/>
            <person name="Andersen M.R."/>
            <person name="Archer D.B."/>
            <person name="Baker S.E."/>
            <person name="Benoit I."/>
            <person name="Brakhage A.A."/>
            <person name="Braus G.H."/>
            <person name="Fischer R."/>
            <person name="Frisvad J.C."/>
            <person name="Goldman G.H."/>
            <person name="Houbraken J."/>
            <person name="Oakley B."/>
            <person name="Pocsi I."/>
            <person name="Scazzocchio C."/>
            <person name="Seiboth B."/>
            <person name="vanKuyk P.A."/>
            <person name="Wortman J."/>
            <person name="Dyer P.S."/>
            <person name="Grigoriev I.V."/>
        </authorList>
    </citation>
    <scope>NUCLEOTIDE SEQUENCE [LARGE SCALE GENOMIC DNA]</scope>
    <source>
        <strain evidence="2">CBS 583.65</strain>
    </source>
</reference>
<protein>
    <recommendedName>
        <fullName evidence="3">ABM domain-containing protein</fullName>
    </recommendedName>
</protein>
<name>A0A1L9PZ15_ASPVE</name>
<evidence type="ECO:0000313" key="1">
    <source>
        <dbReference type="EMBL" id="OJJ06713.1"/>
    </source>
</evidence>
<dbReference type="AlphaFoldDB" id="A0A1L9PZ15"/>
<evidence type="ECO:0008006" key="3">
    <source>
        <dbReference type="Google" id="ProtNLM"/>
    </source>
</evidence>
<dbReference type="VEuPathDB" id="FungiDB:ASPVEDRAFT_334191"/>
<keyword evidence="2" id="KW-1185">Reference proteome</keyword>
<evidence type="ECO:0000313" key="2">
    <source>
        <dbReference type="Proteomes" id="UP000184073"/>
    </source>
</evidence>
<dbReference type="GeneID" id="63726241"/>
<dbReference type="EMBL" id="KV878135">
    <property type="protein sequence ID" value="OJJ06713.1"/>
    <property type="molecule type" value="Genomic_DNA"/>
</dbReference>
<proteinExistence type="predicted"/>
<gene>
    <name evidence="1" type="ORF">ASPVEDRAFT_334191</name>
</gene>
<accession>A0A1L9PZ15</accession>
<sequence length="121" mass="14162">MESKMESTKTCYVLTGSLSPKLELNEEGARTICHAFASFLHQNGYRAFDVRTGYRQPDGAWRILVVLFRPLEEMASLMELNSIHDEFTHYILWNTLWFRWVEDLEDCSELVPGWEEWGIGN</sequence>
<dbReference type="Proteomes" id="UP000184073">
    <property type="component" value="Unassembled WGS sequence"/>
</dbReference>